<evidence type="ECO:0000256" key="2">
    <source>
        <dbReference type="ARBA" id="ARBA00022628"/>
    </source>
</evidence>
<evidence type="ECO:0000256" key="3">
    <source>
        <dbReference type="ARBA" id="ARBA00023002"/>
    </source>
</evidence>
<proteinExistence type="predicted"/>
<evidence type="ECO:0000313" key="5">
    <source>
        <dbReference type="EMBL" id="MDH1236562.1"/>
    </source>
</evidence>
<dbReference type="Gene3D" id="3.20.70.20">
    <property type="match status" value="2"/>
</dbReference>
<keyword evidence="4" id="KW-0170">Cobalt</keyword>
<name>A0AA42TES7_STUST</name>
<dbReference type="RefSeq" id="WP_279641474.1">
    <property type="nucleotide sequence ID" value="NZ_JAOCAE010000006.1"/>
</dbReference>
<dbReference type="EMBL" id="JAOCAE010000006">
    <property type="protein sequence ID" value="MDH1236562.1"/>
    <property type="molecule type" value="Genomic_DNA"/>
</dbReference>
<comment type="caution">
    <text evidence="5">The sequence shown here is derived from an EMBL/GenBank/DDBJ whole genome shotgun (WGS) entry which is preliminary data.</text>
</comment>
<sequence>MSFETLGKRMLSQSKFYMGYSRWIDSLNRYETWEESVARVMDMHREKYKDVMTPELEKHIQFAQDMYAKQAVLGAQRALQFGGEQLFKHEARLYNCSSSHVDRPTFFQEAMYLLLCGCGVGFSVQKQHVAKLPNLAPRKAKESKVFEIPDSIEGWADAFGVLLSSYLETDAPFPEYQGCHVAFDFSQIRPKGAYISGGFKAPGPDGLRMALSKCESLLDRHVQTSNRMSSIVAYDFVMFMADAVLSGGVRRSATICLFSKDDQEMLNAKTGDWYVTNPQRGRSNNSVLIQRDQITREEWAGIMKSVRDFGEPGFIFTDNLDHAYNPCVEIGMLPVTEDGRSGFQMCNLSEINGSYCNDWDSFMDACRAGAILGTLQAGYTNFTYLSQATQEIVAREALIGVSITGWMNNPDVLFDEQNMIDGAELVKRVNAEVASLLGINPAARTTCVKPSGNASVLLGTASGIHGEHSPRYFRNVQMNDVDLVCETMLERNGCMVEDSVWSSTGTDKVVSFPVTSKPGSIYKADLLGVKQLDYVKKAQQFWVEYGTNVELCTDPKLRHNVSNTITVDNWEEVEQYIYDNRKWFAGISLLAAAGDKAYPQAPFTEVLTRQEISEQYGDASIFASGLIVDGLYAFNDNLWQACDTVQGFGLKLHESHSKDLLKRDWVRRAKNFADNYFQGNVEAMVGCLKDVHNFHRWKSIERQMVGIDFAKELGKQTYTDVTTMGAQACAGGVCELTF</sequence>
<evidence type="ECO:0000256" key="4">
    <source>
        <dbReference type="ARBA" id="ARBA00023285"/>
    </source>
</evidence>
<keyword evidence="3" id="KW-0560">Oxidoreductase</keyword>
<keyword evidence="2" id="KW-0846">Cobalamin</keyword>
<dbReference type="PANTHER" id="PTHR43371">
    <property type="entry name" value="VITAMIN B12-DEPENDENT RIBONUCLEOTIDE REDUCTASE"/>
    <property type="match status" value="1"/>
</dbReference>
<comment type="cofactor">
    <cofactor evidence="1">
        <name>adenosylcob(III)alamin</name>
        <dbReference type="ChEBI" id="CHEBI:18408"/>
    </cofactor>
</comment>
<organism evidence="5 6">
    <name type="scientific">Stutzerimonas stutzeri</name>
    <name type="common">Pseudomonas stutzeri</name>
    <dbReference type="NCBI Taxonomy" id="316"/>
    <lineage>
        <taxon>Bacteria</taxon>
        <taxon>Pseudomonadati</taxon>
        <taxon>Pseudomonadota</taxon>
        <taxon>Gammaproteobacteria</taxon>
        <taxon>Pseudomonadales</taxon>
        <taxon>Pseudomonadaceae</taxon>
        <taxon>Stutzerimonas</taxon>
    </lineage>
</organism>
<gene>
    <name evidence="5" type="ORF">N5C32_10975</name>
</gene>
<dbReference type="GO" id="GO:0004748">
    <property type="term" value="F:ribonucleoside-diphosphate reductase activity, thioredoxin disulfide as acceptor"/>
    <property type="evidence" value="ECO:0007669"/>
    <property type="project" value="TreeGrafter"/>
</dbReference>
<dbReference type="PANTHER" id="PTHR43371:SF1">
    <property type="entry name" value="RIBONUCLEOSIDE-DIPHOSPHATE REDUCTASE"/>
    <property type="match status" value="1"/>
</dbReference>
<accession>A0AA42TES7</accession>
<evidence type="ECO:0000256" key="1">
    <source>
        <dbReference type="ARBA" id="ARBA00001922"/>
    </source>
</evidence>
<dbReference type="InterPro" id="IPR050862">
    <property type="entry name" value="RdRp_reductase_class-2"/>
</dbReference>
<dbReference type="SUPFAM" id="SSF51998">
    <property type="entry name" value="PFL-like glycyl radical enzymes"/>
    <property type="match status" value="1"/>
</dbReference>
<evidence type="ECO:0000313" key="6">
    <source>
        <dbReference type="Proteomes" id="UP001158500"/>
    </source>
</evidence>
<dbReference type="AlphaFoldDB" id="A0AA42TES7"/>
<dbReference type="Proteomes" id="UP001158500">
    <property type="component" value="Unassembled WGS sequence"/>
</dbReference>
<protein>
    <submittedName>
        <fullName evidence="5">Uncharacterized protein</fullName>
    </submittedName>
</protein>
<dbReference type="GO" id="GO:0031419">
    <property type="term" value="F:cobalamin binding"/>
    <property type="evidence" value="ECO:0007669"/>
    <property type="project" value="UniProtKB-KW"/>
</dbReference>
<reference evidence="5" key="1">
    <citation type="submission" date="2022-09" db="EMBL/GenBank/DDBJ databases">
        <title>Intensive care unit water sources are persistently colonized with multi-drug resistant bacteria and are the site of extensive horizontal gene transfer of antibiotic resistance genes.</title>
        <authorList>
            <person name="Diorio-Toth L."/>
        </authorList>
    </citation>
    <scope>NUCLEOTIDE SEQUENCE</scope>
    <source>
        <strain evidence="5">GD03947</strain>
    </source>
</reference>